<dbReference type="VEuPathDB" id="AmoebaDB:NF0000090"/>
<keyword evidence="10" id="KW-0496">Mitochondrion</keyword>
<dbReference type="InterPro" id="IPR002067">
    <property type="entry name" value="MCP"/>
</dbReference>
<evidence type="ECO:0000256" key="7">
    <source>
        <dbReference type="ARBA" id="ARBA00022737"/>
    </source>
</evidence>
<keyword evidence="6 14" id="KW-0812">Transmembrane</keyword>
<accession>A0A6A5CF32</accession>
<dbReference type="PRINTS" id="PR00926">
    <property type="entry name" value="MITOCARRIER"/>
</dbReference>
<comment type="similarity">
    <text evidence="2 15">Belongs to the mitochondrial carrier (TC 2.A.29) family.</text>
</comment>
<keyword evidence="18" id="KW-1185">Reference proteome</keyword>
<evidence type="ECO:0000313" key="18">
    <source>
        <dbReference type="Proteomes" id="UP000444721"/>
    </source>
</evidence>
<evidence type="ECO:0000256" key="4">
    <source>
        <dbReference type="ARBA" id="ARBA00022448"/>
    </source>
</evidence>
<dbReference type="InterPro" id="IPR018108">
    <property type="entry name" value="MCP_transmembrane"/>
</dbReference>
<evidence type="ECO:0000256" key="13">
    <source>
        <dbReference type="ARBA" id="ARBA00045250"/>
    </source>
</evidence>
<dbReference type="PANTHER" id="PTHR45635">
    <property type="entry name" value="ADP,ATP CARRIER PROTEIN 1-RELATED-RELATED"/>
    <property type="match status" value="1"/>
</dbReference>
<dbReference type="RefSeq" id="XP_044568883.1">
    <property type="nucleotide sequence ID" value="XM_044711082.1"/>
</dbReference>
<comment type="subcellular location">
    <subcellularLocation>
        <location evidence="16">Membrane</location>
        <topology evidence="16">Multi-pass membrane protein</topology>
    </subcellularLocation>
    <subcellularLocation>
        <location evidence="1">Mitochondrion inner membrane</location>
        <topology evidence="1">Multi-pass membrane protein</topology>
    </subcellularLocation>
</comment>
<keyword evidence="9 16" id="KW-1133">Transmembrane helix</keyword>
<comment type="function">
    <text evidence="13">ADP:ATP antiporter that mediates import of ADP into the mitochondrial matrix for ATP synthesis, and export of ATP out to fuel the cell. Cycles between the cytoplasmic-open state (c-state) and the matrix-open state (m-state): operates by the alternating access mechanism with a single substrate-binding site intermittently exposed to either the cytosolic (c-state) or matrix (m-state) side of the inner mitochondrial membrane.</text>
</comment>
<evidence type="ECO:0000256" key="2">
    <source>
        <dbReference type="ARBA" id="ARBA00006375"/>
    </source>
</evidence>
<evidence type="ECO:0000256" key="9">
    <source>
        <dbReference type="ARBA" id="ARBA00022989"/>
    </source>
</evidence>
<dbReference type="FunFam" id="1.50.40.10:FF:000061">
    <property type="entry name" value="ADP/ATP transporter on adenylate translocase"/>
    <property type="match status" value="1"/>
</dbReference>
<comment type="caution">
    <text evidence="17">The sequence shown here is derived from an EMBL/GenBank/DDBJ whole genome shotgun (WGS) entry which is preliminary data.</text>
</comment>
<dbReference type="OMA" id="AYQRQYK"/>
<dbReference type="GeneID" id="68114565"/>
<sequence length="313" mass="34507">MSHGSSSSKEHTGKAFARDFLLGGLAGAIDKTVTAPIERVKLLIQTQDANPMIRSGQVPRYTGIIDCFIRVAKNEGLIAFWRGNGTNVIRYFPTQAFNFAFKDSIKKLFPDYSSKTDFFKFFMVQMAAGGLAGAGSLCIVYPLDYARTRLASDVGNHRDFKGLWDCLVKTARGPSGFLGLYNGFGVSVAGIIPYRGVYFGLYDTLREKNPYQSDPGIIGVITKFALAQAVSIAAGYASYPFDTVRRRLMMQSEKPKDQWIYRGTVDCFSKILREEGTKAMFKGAGANAVRTVGSALVLVLYDQFQLMLPVSHK</sequence>
<evidence type="ECO:0000256" key="11">
    <source>
        <dbReference type="ARBA" id="ARBA00023136"/>
    </source>
</evidence>
<evidence type="ECO:0000256" key="16">
    <source>
        <dbReference type="RuleBase" id="RU368008"/>
    </source>
</evidence>
<evidence type="ECO:0000256" key="15">
    <source>
        <dbReference type="RuleBase" id="RU000488"/>
    </source>
</evidence>
<dbReference type="OrthoDB" id="270584at2759"/>
<evidence type="ECO:0000256" key="6">
    <source>
        <dbReference type="ARBA" id="ARBA00022692"/>
    </source>
</evidence>
<evidence type="ECO:0000256" key="8">
    <source>
        <dbReference type="ARBA" id="ARBA00022792"/>
    </source>
</evidence>
<evidence type="ECO:0000313" key="17">
    <source>
        <dbReference type="EMBL" id="KAF0984170.1"/>
    </source>
</evidence>
<evidence type="ECO:0000256" key="1">
    <source>
        <dbReference type="ARBA" id="ARBA00004448"/>
    </source>
</evidence>
<protein>
    <recommendedName>
        <fullName evidence="16">ADP/ATP translocase</fullName>
    </recommendedName>
    <alternativeName>
        <fullName evidence="16">ADP,ATP carrier protein</fullName>
    </alternativeName>
</protein>
<comment type="subunit">
    <text evidence="3 16">Monomer.</text>
</comment>
<reference evidence="17 18" key="1">
    <citation type="journal article" date="2019" name="Sci. Rep.">
        <title>Nanopore sequencing improves the draft genome of the human pathogenic amoeba Naegleria fowleri.</title>
        <authorList>
            <person name="Liechti N."/>
            <person name="Schurch N."/>
            <person name="Bruggmann R."/>
            <person name="Wittwer M."/>
        </authorList>
    </citation>
    <scope>NUCLEOTIDE SEQUENCE [LARGE SCALE GENOMIC DNA]</scope>
    <source>
        <strain evidence="17 18">ATCC 30894</strain>
    </source>
</reference>
<feature type="repeat" description="Solcar" evidence="14">
    <location>
        <begin position="14"/>
        <end position="108"/>
    </location>
</feature>
<dbReference type="PRINTS" id="PR00927">
    <property type="entry name" value="ADPTRNSLCASE"/>
</dbReference>
<evidence type="ECO:0000256" key="10">
    <source>
        <dbReference type="ARBA" id="ARBA00023128"/>
    </source>
</evidence>
<dbReference type="InterPro" id="IPR002113">
    <property type="entry name" value="ADT_euk_type"/>
</dbReference>
<dbReference type="Pfam" id="PF00153">
    <property type="entry name" value="Mito_carr"/>
    <property type="match status" value="3"/>
</dbReference>
<dbReference type="InterPro" id="IPR023395">
    <property type="entry name" value="MCP_dom_sf"/>
</dbReference>
<dbReference type="PROSITE" id="PS50920">
    <property type="entry name" value="SOLCAR"/>
    <property type="match status" value="3"/>
</dbReference>
<comment type="function">
    <text evidence="16">Catalyzes the exchange of ADP and ATP across the membrane.</text>
</comment>
<feature type="repeat" description="Solcar" evidence="14">
    <location>
        <begin position="120"/>
        <end position="208"/>
    </location>
</feature>
<keyword evidence="7" id="KW-0677">Repeat</keyword>
<gene>
    <name evidence="17" type="ORF">FDP41_007347</name>
</gene>
<dbReference type="GO" id="GO:0140021">
    <property type="term" value="P:mitochondrial ADP transmembrane transport"/>
    <property type="evidence" value="ECO:0007669"/>
    <property type="project" value="InterPro"/>
</dbReference>
<dbReference type="GO" id="GO:0005743">
    <property type="term" value="C:mitochondrial inner membrane"/>
    <property type="evidence" value="ECO:0007669"/>
    <property type="project" value="UniProtKB-SubCell"/>
</dbReference>
<dbReference type="GO" id="GO:1990544">
    <property type="term" value="P:mitochondrial ATP transmembrane transport"/>
    <property type="evidence" value="ECO:0007669"/>
    <property type="project" value="InterPro"/>
</dbReference>
<keyword evidence="8" id="KW-0999">Mitochondrion inner membrane</keyword>
<name>A0A6A5CF32_NAEFO</name>
<feature type="transmembrane region" description="Helical" evidence="16">
    <location>
        <begin position="177"/>
        <end position="197"/>
    </location>
</feature>
<feature type="transmembrane region" description="Helical" evidence="16">
    <location>
        <begin position="217"/>
        <end position="239"/>
    </location>
</feature>
<dbReference type="SUPFAM" id="SSF103506">
    <property type="entry name" value="Mitochondrial carrier"/>
    <property type="match status" value="1"/>
</dbReference>
<evidence type="ECO:0000256" key="12">
    <source>
        <dbReference type="ARBA" id="ARBA00024143"/>
    </source>
</evidence>
<dbReference type="GO" id="GO:0005471">
    <property type="term" value="F:ATP:ADP antiporter activity"/>
    <property type="evidence" value="ECO:0007669"/>
    <property type="project" value="UniProtKB-UniRule"/>
</dbReference>
<feature type="repeat" description="Solcar" evidence="14">
    <location>
        <begin position="222"/>
        <end position="307"/>
    </location>
</feature>
<keyword evidence="5" id="KW-0050">Antiport</keyword>
<dbReference type="PANTHER" id="PTHR45635:SF14">
    <property type="entry name" value="ADP_ATP TRANSLOCASE"/>
    <property type="match status" value="1"/>
</dbReference>
<evidence type="ECO:0000256" key="5">
    <source>
        <dbReference type="ARBA" id="ARBA00022449"/>
    </source>
</evidence>
<dbReference type="EMBL" id="VFQX01000003">
    <property type="protein sequence ID" value="KAF0984170.1"/>
    <property type="molecule type" value="Genomic_DNA"/>
</dbReference>
<feature type="transmembrane region" description="Helical" evidence="16">
    <location>
        <begin position="118"/>
        <end position="143"/>
    </location>
</feature>
<comment type="catalytic activity">
    <reaction evidence="12">
        <text>ADP(in) + ATP(out) = ADP(out) + ATP(in)</text>
        <dbReference type="Rhea" id="RHEA:34999"/>
        <dbReference type="ChEBI" id="CHEBI:30616"/>
        <dbReference type="ChEBI" id="CHEBI:456216"/>
    </reaction>
    <physiologicalReaction direction="left-to-right" evidence="12">
        <dbReference type="Rhea" id="RHEA:35000"/>
    </physiologicalReaction>
</comment>
<keyword evidence="4 15" id="KW-0813">Transport</keyword>
<organism evidence="17 18">
    <name type="scientific">Naegleria fowleri</name>
    <name type="common">Brain eating amoeba</name>
    <dbReference type="NCBI Taxonomy" id="5763"/>
    <lineage>
        <taxon>Eukaryota</taxon>
        <taxon>Discoba</taxon>
        <taxon>Heterolobosea</taxon>
        <taxon>Tetramitia</taxon>
        <taxon>Eutetramitia</taxon>
        <taxon>Vahlkampfiidae</taxon>
        <taxon>Naegleria</taxon>
    </lineage>
</organism>
<evidence type="ECO:0000256" key="3">
    <source>
        <dbReference type="ARBA" id="ARBA00011245"/>
    </source>
</evidence>
<dbReference type="Proteomes" id="UP000444721">
    <property type="component" value="Unassembled WGS sequence"/>
</dbReference>
<keyword evidence="11 14" id="KW-0472">Membrane</keyword>
<dbReference type="AlphaFoldDB" id="A0A6A5CF32"/>
<proteinExistence type="inferred from homology"/>
<evidence type="ECO:0000256" key="14">
    <source>
        <dbReference type="PROSITE-ProRule" id="PRU00282"/>
    </source>
</evidence>
<comment type="caution">
    <text evidence="16">Lacks conserved residue(s) required for the propagation of feature annotation.</text>
</comment>
<dbReference type="VEuPathDB" id="AmoebaDB:NfTy_002450"/>
<dbReference type="Gene3D" id="1.50.40.10">
    <property type="entry name" value="Mitochondrial carrier domain"/>
    <property type="match status" value="1"/>
</dbReference>
<dbReference type="VEuPathDB" id="AmoebaDB:FDP41_007347"/>